<dbReference type="Proteomes" id="UP000198584">
    <property type="component" value="Unassembled WGS sequence"/>
</dbReference>
<dbReference type="InterPro" id="IPR020056">
    <property type="entry name" value="Rbsml_bL25/Gln-tRNA_synth_N"/>
</dbReference>
<evidence type="ECO:0000256" key="4">
    <source>
        <dbReference type="ARBA" id="ARBA00023274"/>
    </source>
</evidence>
<evidence type="ECO:0000313" key="10">
    <source>
        <dbReference type="Proteomes" id="UP000198584"/>
    </source>
</evidence>
<name>A0A1H4HG77_9BACI</name>
<sequence>MGIQLKANQRTDLKQSTSRELRQEGNVPAVVYGKDKEPITVSVNSIELLKTVRDEGRNAIISLDVEGNKTVDVMLHEYQVDPLKDELIHADFYIVDMEQEMDVEVPVRLDGESVGSKEGGVLQQPLYHLQVRAKPNNIPEEITVDVSELEVGDSIMVSDLKQGRNYEILDDENQTIVSVTPPEEMPEEPETDDADAEPELVGAEKSEESEEENDKE</sequence>
<proteinExistence type="inferred from homology"/>
<organism evidence="9 10">
    <name type="scientific">Thalassobacillus cyri</name>
    <dbReference type="NCBI Taxonomy" id="571932"/>
    <lineage>
        <taxon>Bacteria</taxon>
        <taxon>Bacillati</taxon>
        <taxon>Bacillota</taxon>
        <taxon>Bacilli</taxon>
        <taxon>Bacillales</taxon>
        <taxon>Bacillaceae</taxon>
        <taxon>Thalassobacillus</taxon>
    </lineage>
</organism>
<reference evidence="9 10" key="1">
    <citation type="submission" date="2016-10" db="EMBL/GenBank/DDBJ databases">
        <authorList>
            <person name="de Groot N.N."/>
        </authorList>
    </citation>
    <scope>NUCLEOTIDE SEQUENCE [LARGE SCALE GENOMIC DNA]</scope>
    <source>
        <strain evidence="9 10">CCM7597</strain>
    </source>
</reference>
<dbReference type="Pfam" id="PF01386">
    <property type="entry name" value="Ribosomal_L25p"/>
    <property type="match status" value="1"/>
</dbReference>
<dbReference type="InterPro" id="IPR037121">
    <property type="entry name" value="Ribosomal_bL25_C"/>
</dbReference>
<keyword evidence="3 5" id="KW-0689">Ribosomal protein</keyword>
<feature type="domain" description="Large ribosomal subunit protein bL25 L25" evidence="7">
    <location>
        <begin position="5"/>
        <end position="92"/>
    </location>
</feature>
<evidence type="ECO:0000256" key="3">
    <source>
        <dbReference type="ARBA" id="ARBA00022980"/>
    </source>
</evidence>
<dbReference type="Gene3D" id="2.40.240.10">
    <property type="entry name" value="Ribosomal Protein L25, Chain P"/>
    <property type="match status" value="1"/>
</dbReference>
<evidence type="ECO:0000256" key="6">
    <source>
        <dbReference type="SAM" id="MobiDB-lite"/>
    </source>
</evidence>
<dbReference type="OrthoDB" id="9790002at2"/>
<dbReference type="GO" id="GO:0008097">
    <property type="term" value="F:5S rRNA binding"/>
    <property type="evidence" value="ECO:0007669"/>
    <property type="project" value="InterPro"/>
</dbReference>
<accession>A0A1H4HG77</accession>
<feature type="region of interest" description="Disordered" evidence="6">
    <location>
        <begin position="1"/>
        <end position="21"/>
    </location>
</feature>
<dbReference type="PANTHER" id="PTHR33284">
    <property type="entry name" value="RIBOSOMAL PROTEIN L25/GLN-TRNA SYNTHETASE, ANTI-CODON-BINDING DOMAIN-CONTAINING PROTEIN"/>
    <property type="match status" value="1"/>
</dbReference>
<dbReference type="CDD" id="cd00495">
    <property type="entry name" value="Ribosomal_L25_TL5_CTC"/>
    <property type="match status" value="1"/>
</dbReference>
<dbReference type="GO" id="GO:0006412">
    <property type="term" value="P:translation"/>
    <property type="evidence" value="ECO:0007669"/>
    <property type="project" value="UniProtKB-UniRule"/>
</dbReference>
<comment type="function">
    <text evidence="5">This is one of the proteins that binds to the 5S RNA in the ribosome where it forms part of the central protuberance.</text>
</comment>
<keyword evidence="4 5" id="KW-0687">Ribonucleoprotein</keyword>
<feature type="compositionally biased region" description="Acidic residues" evidence="6">
    <location>
        <begin position="184"/>
        <end position="198"/>
    </location>
</feature>
<dbReference type="InterPro" id="IPR001021">
    <property type="entry name" value="Ribosomal_bL25_long"/>
</dbReference>
<dbReference type="PANTHER" id="PTHR33284:SF1">
    <property type="entry name" value="RIBOSOMAL PROTEIN L25_GLN-TRNA SYNTHETASE, ANTI-CODON-BINDING DOMAIN-CONTAINING PROTEIN"/>
    <property type="match status" value="1"/>
</dbReference>
<gene>
    <name evidence="5" type="primary">rplY</name>
    <name evidence="5" type="synonym">ctc</name>
    <name evidence="9" type="ORF">SAMN05421743_12727</name>
</gene>
<keyword evidence="1 5" id="KW-0699">rRNA-binding</keyword>
<dbReference type="NCBIfam" id="TIGR00731">
    <property type="entry name" value="bL25_bact_ctc"/>
    <property type="match status" value="1"/>
</dbReference>
<feature type="compositionally biased region" description="Acidic residues" evidence="6">
    <location>
        <begin position="207"/>
        <end position="216"/>
    </location>
</feature>
<dbReference type="InterPro" id="IPR029751">
    <property type="entry name" value="Ribosomal_L25_dom"/>
</dbReference>
<keyword evidence="10" id="KW-1185">Reference proteome</keyword>
<evidence type="ECO:0000313" key="9">
    <source>
        <dbReference type="EMBL" id="SEB20072.1"/>
    </source>
</evidence>
<comment type="similarity">
    <text evidence="5">Belongs to the bacterial ribosomal protein bL25 family. CTC subfamily.</text>
</comment>
<dbReference type="SUPFAM" id="SSF50715">
    <property type="entry name" value="Ribosomal protein L25-like"/>
    <property type="match status" value="1"/>
</dbReference>
<dbReference type="GO" id="GO:0003735">
    <property type="term" value="F:structural constituent of ribosome"/>
    <property type="evidence" value="ECO:0007669"/>
    <property type="project" value="InterPro"/>
</dbReference>
<dbReference type="RefSeq" id="WP_093046844.1">
    <property type="nucleotide sequence ID" value="NZ_FNQR01000027.1"/>
</dbReference>
<feature type="region of interest" description="Disordered" evidence="6">
    <location>
        <begin position="171"/>
        <end position="216"/>
    </location>
</feature>
<protein>
    <recommendedName>
        <fullName evidence="5">Large ribosomal subunit protein bL25</fullName>
    </recommendedName>
    <alternativeName>
        <fullName evidence="5">General stress protein CTC</fullName>
    </alternativeName>
</protein>
<comment type="subunit">
    <text evidence="5">Part of the 50S ribosomal subunit; part of the 5S rRNA/L5/L18/L25 subcomplex. Contacts the 5S rRNA. Binds to the 5S rRNA independently of L5 and L18.</text>
</comment>
<feature type="domain" description="Large ribosomal subunit protein bL25 beta" evidence="8">
    <location>
        <begin position="101"/>
        <end position="182"/>
    </location>
</feature>
<keyword evidence="2 5" id="KW-0694">RNA-binding</keyword>
<dbReference type="GO" id="GO:0022625">
    <property type="term" value="C:cytosolic large ribosomal subunit"/>
    <property type="evidence" value="ECO:0007669"/>
    <property type="project" value="TreeGrafter"/>
</dbReference>
<evidence type="ECO:0000256" key="5">
    <source>
        <dbReference type="HAMAP-Rule" id="MF_01334"/>
    </source>
</evidence>
<evidence type="ECO:0000259" key="8">
    <source>
        <dbReference type="Pfam" id="PF14693"/>
    </source>
</evidence>
<dbReference type="HAMAP" id="MF_01334">
    <property type="entry name" value="Ribosomal_bL25_CTC"/>
    <property type="match status" value="1"/>
</dbReference>
<evidence type="ECO:0000259" key="7">
    <source>
        <dbReference type="Pfam" id="PF01386"/>
    </source>
</evidence>
<dbReference type="InterPro" id="IPR011035">
    <property type="entry name" value="Ribosomal_bL25/Gln-tRNA_synth"/>
</dbReference>
<dbReference type="EMBL" id="FNQR01000027">
    <property type="protein sequence ID" value="SEB20072.1"/>
    <property type="molecule type" value="Genomic_DNA"/>
</dbReference>
<evidence type="ECO:0000256" key="2">
    <source>
        <dbReference type="ARBA" id="ARBA00022884"/>
    </source>
</evidence>
<dbReference type="Pfam" id="PF14693">
    <property type="entry name" value="Ribosomal_TL5_C"/>
    <property type="match status" value="1"/>
</dbReference>
<dbReference type="InterPro" id="IPR020930">
    <property type="entry name" value="Ribosomal_uL5_bac-type"/>
</dbReference>
<dbReference type="NCBIfam" id="NF004133">
    <property type="entry name" value="PRK05618.2-4"/>
    <property type="match status" value="1"/>
</dbReference>
<dbReference type="AlphaFoldDB" id="A0A1H4HG77"/>
<dbReference type="STRING" id="571932.SAMN05421743_12727"/>
<evidence type="ECO:0000256" key="1">
    <source>
        <dbReference type="ARBA" id="ARBA00022730"/>
    </source>
</evidence>
<feature type="compositionally biased region" description="Basic and acidic residues" evidence="6">
    <location>
        <begin position="9"/>
        <end position="21"/>
    </location>
</feature>
<dbReference type="InterPro" id="IPR020057">
    <property type="entry name" value="Ribosomal_bL25_b-dom"/>
</dbReference>
<dbReference type="Gene3D" id="2.170.120.20">
    <property type="entry name" value="Ribosomal protein L25, beta domain"/>
    <property type="match status" value="1"/>
</dbReference>